<protein>
    <submittedName>
        <fullName evidence="14">G-protein coupled receptors family 1 profile domain-containing protein</fullName>
    </submittedName>
</protein>
<dbReference type="Gene3D" id="1.20.1070.10">
    <property type="entry name" value="Rhodopsin 7-helix transmembrane proteins"/>
    <property type="match status" value="1"/>
</dbReference>
<dbReference type="PANTHER" id="PTHR24235:SF12">
    <property type="entry name" value="G-PROTEIN COUPLED RECEPTORS FAMILY 1 PROFILE DOMAIN-CONTAINING PROTEIN"/>
    <property type="match status" value="1"/>
</dbReference>
<evidence type="ECO:0000256" key="3">
    <source>
        <dbReference type="ARBA" id="ARBA00022692"/>
    </source>
</evidence>
<keyword evidence="3 9" id="KW-0812">Transmembrane</keyword>
<dbReference type="GO" id="GO:0016020">
    <property type="term" value="C:membrane"/>
    <property type="evidence" value="ECO:0007669"/>
    <property type="project" value="UniProtKB-SubCell"/>
</dbReference>
<dbReference type="PROSITE" id="PS00237">
    <property type="entry name" value="G_PROTEIN_RECEP_F1_1"/>
    <property type="match status" value="1"/>
</dbReference>
<evidence type="ECO:0000259" key="12">
    <source>
        <dbReference type="PROSITE" id="PS50262"/>
    </source>
</evidence>
<evidence type="ECO:0000256" key="4">
    <source>
        <dbReference type="ARBA" id="ARBA00022989"/>
    </source>
</evidence>
<dbReference type="InterPro" id="IPR000276">
    <property type="entry name" value="GPCR_Rhodpsn"/>
</dbReference>
<dbReference type="SMART" id="SM01381">
    <property type="entry name" value="7TM_GPCR_Srsx"/>
    <property type="match status" value="1"/>
</dbReference>
<proteinExistence type="inferred from homology"/>
<feature type="transmembrane region" description="Helical" evidence="11">
    <location>
        <begin position="230"/>
        <end position="251"/>
    </location>
</feature>
<dbReference type="Proteomes" id="UP000887540">
    <property type="component" value="Unplaced"/>
</dbReference>
<feature type="transmembrane region" description="Helical" evidence="11">
    <location>
        <begin position="175"/>
        <end position="194"/>
    </location>
</feature>
<evidence type="ECO:0000256" key="6">
    <source>
        <dbReference type="ARBA" id="ARBA00023136"/>
    </source>
</evidence>
<name>A0A914CVG0_9BILA</name>
<dbReference type="AlphaFoldDB" id="A0A914CVG0"/>
<evidence type="ECO:0000256" key="5">
    <source>
        <dbReference type="ARBA" id="ARBA00023040"/>
    </source>
</evidence>
<dbReference type="InterPro" id="IPR000611">
    <property type="entry name" value="NPY_rcpt"/>
</dbReference>
<evidence type="ECO:0000313" key="13">
    <source>
        <dbReference type="Proteomes" id="UP000887540"/>
    </source>
</evidence>
<evidence type="ECO:0000256" key="10">
    <source>
        <dbReference type="SAM" id="MobiDB-lite"/>
    </source>
</evidence>
<evidence type="ECO:0000256" key="2">
    <source>
        <dbReference type="ARBA" id="ARBA00010663"/>
    </source>
</evidence>
<feature type="compositionally biased region" description="Polar residues" evidence="10">
    <location>
        <begin position="1"/>
        <end position="10"/>
    </location>
</feature>
<comment type="similarity">
    <text evidence="2 9">Belongs to the G-protein coupled receptor 1 family.</text>
</comment>
<keyword evidence="7 9" id="KW-0675">Receptor</keyword>
<dbReference type="PANTHER" id="PTHR24235">
    <property type="entry name" value="NEUROPEPTIDE Y RECEPTOR"/>
    <property type="match status" value="1"/>
</dbReference>
<keyword evidence="13" id="KW-1185">Reference proteome</keyword>
<dbReference type="Pfam" id="PF00001">
    <property type="entry name" value="7tm_1"/>
    <property type="match status" value="1"/>
</dbReference>
<feature type="transmembrane region" description="Helical" evidence="11">
    <location>
        <begin position="292"/>
        <end position="316"/>
    </location>
</feature>
<keyword evidence="8 9" id="KW-0807">Transducer</keyword>
<feature type="transmembrane region" description="Helical" evidence="11">
    <location>
        <begin position="97"/>
        <end position="121"/>
    </location>
</feature>
<dbReference type="PRINTS" id="PR01012">
    <property type="entry name" value="NRPEPTIDEYR"/>
</dbReference>
<dbReference type="CDD" id="cd15203">
    <property type="entry name" value="7tmA_NPYR-like"/>
    <property type="match status" value="1"/>
</dbReference>
<dbReference type="SUPFAM" id="SSF81321">
    <property type="entry name" value="Family A G protein-coupled receptor-like"/>
    <property type="match status" value="1"/>
</dbReference>
<evidence type="ECO:0000256" key="8">
    <source>
        <dbReference type="ARBA" id="ARBA00023224"/>
    </source>
</evidence>
<sequence length="447" mass="50632">MDSENDTSLSEVAASQDPGNSGPRPTSCSDLRLLFKKINNYFRDEEILPSTEYSTPELGYIITMAYAFVIIVGAIGNMLTVISVIRNPQMRTTRNFFIVNLALSDFLICTITAPTTLYTVLHMFWPFGSALCKIAGSLQGFNVFLSTFSITAIALDRYVLVIFPTKRDRQKTLSLVFFTSIWMIALLLALPLFYSSDIGVLFDDNKCGILLTICHEQNNRWQELPISKEAYTLAVLITQYAMPLASIAFAYSRIAFRMRLRFAARNSCVPQNLRNDSFNKRRRSVVERQRRTNFLLVCIVVVFAIAWLPLNVFHMVNTFGLVKFSVTSFAFCHVVAMTSACFNPISYAFFNQNFRQEFIDIFEKMKLIWLYQKLRGNLTKCYPEKKKLQSNGACLGAQPNSSEALETVRPETKLLETIHADQATDVDIIPFSHVNGLITLTSPVTDL</sequence>
<dbReference type="GO" id="GO:0004983">
    <property type="term" value="F:neuropeptide Y receptor activity"/>
    <property type="evidence" value="ECO:0007669"/>
    <property type="project" value="InterPro"/>
</dbReference>
<dbReference type="PRINTS" id="PR00237">
    <property type="entry name" value="GPCRRHODOPSN"/>
</dbReference>
<evidence type="ECO:0000313" key="14">
    <source>
        <dbReference type="WBParaSite" id="ACRNAN_scaffold152.g26696.t1"/>
    </source>
</evidence>
<evidence type="ECO:0000256" key="9">
    <source>
        <dbReference type="RuleBase" id="RU000688"/>
    </source>
</evidence>
<feature type="region of interest" description="Disordered" evidence="10">
    <location>
        <begin position="1"/>
        <end position="27"/>
    </location>
</feature>
<evidence type="ECO:0000256" key="7">
    <source>
        <dbReference type="ARBA" id="ARBA00023170"/>
    </source>
</evidence>
<feature type="compositionally biased region" description="Polar residues" evidence="10">
    <location>
        <begin position="17"/>
        <end position="27"/>
    </location>
</feature>
<accession>A0A914CVG0</accession>
<feature type="domain" description="G-protein coupled receptors family 1 profile" evidence="12">
    <location>
        <begin position="76"/>
        <end position="347"/>
    </location>
</feature>
<organism evidence="13 14">
    <name type="scientific">Acrobeloides nanus</name>
    <dbReference type="NCBI Taxonomy" id="290746"/>
    <lineage>
        <taxon>Eukaryota</taxon>
        <taxon>Metazoa</taxon>
        <taxon>Ecdysozoa</taxon>
        <taxon>Nematoda</taxon>
        <taxon>Chromadorea</taxon>
        <taxon>Rhabditida</taxon>
        <taxon>Tylenchina</taxon>
        <taxon>Cephalobomorpha</taxon>
        <taxon>Cephaloboidea</taxon>
        <taxon>Cephalobidae</taxon>
        <taxon>Acrobeloides</taxon>
    </lineage>
</organism>
<feature type="transmembrane region" description="Helical" evidence="11">
    <location>
        <begin position="141"/>
        <end position="163"/>
    </location>
</feature>
<evidence type="ECO:0000256" key="11">
    <source>
        <dbReference type="SAM" id="Phobius"/>
    </source>
</evidence>
<keyword evidence="6 11" id="KW-0472">Membrane</keyword>
<feature type="transmembrane region" description="Helical" evidence="11">
    <location>
        <begin position="328"/>
        <end position="350"/>
    </location>
</feature>
<reference evidence="14" key="1">
    <citation type="submission" date="2022-11" db="UniProtKB">
        <authorList>
            <consortium name="WormBaseParasite"/>
        </authorList>
    </citation>
    <scope>IDENTIFICATION</scope>
</reference>
<dbReference type="InterPro" id="IPR017452">
    <property type="entry name" value="GPCR_Rhodpsn_7TM"/>
</dbReference>
<evidence type="ECO:0000256" key="1">
    <source>
        <dbReference type="ARBA" id="ARBA00004141"/>
    </source>
</evidence>
<keyword evidence="5 9" id="KW-0297">G-protein coupled receptor</keyword>
<dbReference type="WBParaSite" id="ACRNAN_scaffold152.g26696.t1">
    <property type="protein sequence ID" value="ACRNAN_scaffold152.g26696.t1"/>
    <property type="gene ID" value="ACRNAN_scaffold152.g26696"/>
</dbReference>
<dbReference type="PROSITE" id="PS50262">
    <property type="entry name" value="G_PROTEIN_RECEP_F1_2"/>
    <property type="match status" value="1"/>
</dbReference>
<keyword evidence="4 11" id="KW-1133">Transmembrane helix</keyword>
<feature type="transmembrane region" description="Helical" evidence="11">
    <location>
        <begin position="58"/>
        <end position="85"/>
    </location>
</feature>
<comment type="subcellular location">
    <subcellularLocation>
        <location evidence="1">Membrane</location>
        <topology evidence="1">Multi-pass membrane protein</topology>
    </subcellularLocation>
</comment>